<gene>
    <name evidence="2" type="ORF">N0V91_002667</name>
</gene>
<comment type="caution">
    <text evidence="2">The sequence shown here is derived from an EMBL/GenBank/DDBJ whole genome shotgun (WGS) entry which is preliminary data.</text>
</comment>
<dbReference type="AlphaFoldDB" id="A0A9W8ZIV6"/>
<proteinExistence type="predicted"/>
<keyword evidence="3" id="KW-1185">Reference proteome</keyword>
<dbReference type="Proteomes" id="UP001140510">
    <property type="component" value="Unassembled WGS sequence"/>
</dbReference>
<sequence length="278" mass="31547">MPPKKRKARNAHTAGQSKRQKPNAPPPQTDATAPVDLTALNAVASPLLRLPTELRHQIWELAYGDKMVLVYTASTSEDGDDQIQVSYMAYGTVTSGDCMTGEAAFQCYTTPQFASRQFWAEASEVYLASCTFRFNHPDDFRRLALSGRDIVTRIRRLMIHLSGGKTHNFPMYSHGSFTSSIVGRFSSLEGLIFAGSVYWGPREAVVDSDVLGGYHWKMIHMPVIIRAFQQHKLKEELTHVTMRAESEQHDVWEAEPYNEAIRKALLEYQPRRLSKRRQ</sequence>
<protein>
    <submittedName>
        <fullName evidence="2">Uncharacterized protein</fullName>
    </submittedName>
</protein>
<name>A0A9W8ZIV6_9PLEO</name>
<evidence type="ECO:0000313" key="3">
    <source>
        <dbReference type="Proteomes" id="UP001140510"/>
    </source>
</evidence>
<evidence type="ECO:0000313" key="2">
    <source>
        <dbReference type="EMBL" id="KAJ4409311.1"/>
    </source>
</evidence>
<dbReference type="PANTHER" id="PTHR38790:SF4">
    <property type="entry name" value="2EXR DOMAIN-CONTAINING PROTEIN"/>
    <property type="match status" value="1"/>
</dbReference>
<feature type="region of interest" description="Disordered" evidence="1">
    <location>
        <begin position="1"/>
        <end position="32"/>
    </location>
</feature>
<dbReference type="EMBL" id="JAPEVA010000012">
    <property type="protein sequence ID" value="KAJ4409311.1"/>
    <property type="molecule type" value="Genomic_DNA"/>
</dbReference>
<reference evidence="2" key="1">
    <citation type="submission" date="2022-10" db="EMBL/GenBank/DDBJ databases">
        <title>Tapping the CABI collections for fungal endophytes: first genome assemblies for Collariella, Neodidymelliopsis, Ascochyta clinopodiicola, Didymella pomorum, Didymosphaeria variabile, Neocosmospora piperis and Neocucurbitaria cava.</title>
        <authorList>
            <person name="Hill R."/>
        </authorList>
    </citation>
    <scope>NUCLEOTIDE SEQUENCE</scope>
    <source>
        <strain evidence="2">IMI 355091</strain>
    </source>
</reference>
<feature type="compositionally biased region" description="Basic residues" evidence="1">
    <location>
        <begin position="1"/>
        <end position="10"/>
    </location>
</feature>
<organism evidence="2 3">
    <name type="scientific">Didymella pomorum</name>
    <dbReference type="NCBI Taxonomy" id="749634"/>
    <lineage>
        <taxon>Eukaryota</taxon>
        <taxon>Fungi</taxon>
        <taxon>Dikarya</taxon>
        <taxon>Ascomycota</taxon>
        <taxon>Pezizomycotina</taxon>
        <taxon>Dothideomycetes</taxon>
        <taxon>Pleosporomycetidae</taxon>
        <taxon>Pleosporales</taxon>
        <taxon>Pleosporineae</taxon>
        <taxon>Didymellaceae</taxon>
        <taxon>Didymella</taxon>
    </lineage>
</organism>
<accession>A0A9W8ZIV6</accession>
<evidence type="ECO:0000256" key="1">
    <source>
        <dbReference type="SAM" id="MobiDB-lite"/>
    </source>
</evidence>
<dbReference type="OrthoDB" id="5413827at2759"/>
<dbReference type="PANTHER" id="PTHR38790">
    <property type="entry name" value="2EXR DOMAIN-CONTAINING PROTEIN-RELATED"/>
    <property type="match status" value="1"/>
</dbReference>